<dbReference type="RefSeq" id="WP_262308263.1">
    <property type="nucleotide sequence ID" value="NZ_CP106679.1"/>
</dbReference>
<evidence type="ECO:0000313" key="3">
    <source>
        <dbReference type="Proteomes" id="UP001065174"/>
    </source>
</evidence>
<keyword evidence="3" id="KW-1185">Reference proteome</keyword>
<dbReference type="InterPro" id="IPR050266">
    <property type="entry name" value="AB_hydrolase_sf"/>
</dbReference>
<evidence type="ECO:0000313" key="2">
    <source>
        <dbReference type="EMBL" id="UXP30817.1"/>
    </source>
</evidence>
<dbReference type="Gene3D" id="3.40.50.1820">
    <property type="entry name" value="alpha/beta hydrolase"/>
    <property type="match status" value="1"/>
</dbReference>
<accession>A0ABY6CJW7</accession>
<organism evidence="2 3">
    <name type="scientific">Reichenbachiella agarivorans</name>
    <dbReference type="NCBI Taxonomy" id="2979464"/>
    <lineage>
        <taxon>Bacteria</taxon>
        <taxon>Pseudomonadati</taxon>
        <taxon>Bacteroidota</taxon>
        <taxon>Cytophagia</taxon>
        <taxon>Cytophagales</taxon>
        <taxon>Reichenbachiellaceae</taxon>
        <taxon>Reichenbachiella</taxon>
    </lineage>
</organism>
<name>A0ABY6CJW7_9BACT</name>
<feature type="domain" description="Serine aminopeptidase S33" evidence="1">
    <location>
        <begin position="91"/>
        <end position="306"/>
    </location>
</feature>
<dbReference type="InterPro" id="IPR022742">
    <property type="entry name" value="Hydrolase_4"/>
</dbReference>
<dbReference type="Proteomes" id="UP001065174">
    <property type="component" value="Chromosome"/>
</dbReference>
<dbReference type="InterPro" id="IPR029058">
    <property type="entry name" value="AB_hydrolase_fold"/>
</dbReference>
<dbReference type="Pfam" id="PF12146">
    <property type="entry name" value="Hydrolase_4"/>
    <property type="match status" value="1"/>
</dbReference>
<gene>
    <name evidence="2" type="ORF">N6H18_10680</name>
</gene>
<sequence length="329" mass="37755">MKQIVVVVLVLMLNSCDWGKGSSYDPTKIQQELDEEFGKYEEEVKSEDKEYYQAYNQTLSLWNTPYHEVHVPTSHGKAHVIVSGPKSGEPLVLLHGMNASSTMWYPNVKALSQHYRVYAIDYLLEPGKSQMNKEIGDMDDLMNWYHEVFEGLKLEEFSLIGASEGGWLAVRNALRQESRVKRLILLSPLQTFIWIPPGLKMSHNITYSIAPKREDLRDVLSTMSTQVDEMEQAYIDQYFIATQIAEKRLLMFKMTPFSDDELKSLTMPILVLIGDQDIVNKEKSLENAKELLPKVETGTIKDAGHFLSMDQPKIVNKWMLEFLKANSIE</sequence>
<dbReference type="EMBL" id="CP106679">
    <property type="protein sequence ID" value="UXP30817.1"/>
    <property type="molecule type" value="Genomic_DNA"/>
</dbReference>
<protein>
    <submittedName>
        <fullName evidence="2">Alpha/beta hydrolase</fullName>
    </submittedName>
</protein>
<keyword evidence="2" id="KW-0378">Hydrolase</keyword>
<dbReference type="PANTHER" id="PTHR43798">
    <property type="entry name" value="MONOACYLGLYCEROL LIPASE"/>
    <property type="match status" value="1"/>
</dbReference>
<proteinExistence type="predicted"/>
<dbReference type="GO" id="GO:0016787">
    <property type="term" value="F:hydrolase activity"/>
    <property type="evidence" value="ECO:0007669"/>
    <property type="project" value="UniProtKB-KW"/>
</dbReference>
<reference evidence="2" key="1">
    <citation type="submission" date="2022-09" db="EMBL/GenBank/DDBJ databases">
        <title>Comparative genomics and taxonomic characterization of three novel marine species of genus Reichenbachiella exhibiting antioxidant and polysaccharide degradation activities.</title>
        <authorList>
            <person name="Muhammad N."/>
            <person name="Lee Y.-J."/>
            <person name="Ko J."/>
            <person name="Kim S.-G."/>
        </authorList>
    </citation>
    <scope>NUCLEOTIDE SEQUENCE</scope>
    <source>
        <strain evidence="2">BKB1-1</strain>
    </source>
</reference>
<dbReference type="SUPFAM" id="SSF53474">
    <property type="entry name" value="alpha/beta-Hydrolases"/>
    <property type="match status" value="1"/>
</dbReference>
<evidence type="ECO:0000259" key="1">
    <source>
        <dbReference type="Pfam" id="PF12146"/>
    </source>
</evidence>